<feature type="compositionally biased region" description="Polar residues" evidence="1">
    <location>
        <begin position="99"/>
        <end position="116"/>
    </location>
</feature>
<protein>
    <submittedName>
        <fullName evidence="2">Uncharacterized protein LOC103334774</fullName>
    </submittedName>
</protein>
<evidence type="ECO:0000313" key="2">
    <source>
        <dbReference type="EMBL" id="MBW86969.1"/>
    </source>
</evidence>
<feature type="region of interest" description="Disordered" evidence="1">
    <location>
        <begin position="47"/>
        <end position="150"/>
    </location>
</feature>
<sequence length="150" mass="16021">MNGFNGTCGYNLPAQIGKLVGSSKAAGVNFQSCQAIGTVSATNTNFVRRHPAPANSLNSEDSLLPKDQNTRISSGPLPNSGNQAMEDPRIEIEHRPSWQGLSTQSRSDSGLSQLQKSDLVPPDLNVRFQTPGSPSYTRVDSAQPDLALQL</sequence>
<feature type="compositionally biased region" description="Polar residues" evidence="1">
    <location>
        <begin position="127"/>
        <end position="140"/>
    </location>
</feature>
<evidence type="ECO:0000256" key="1">
    <source>
        <dbReference type="SAM" id="MobiDB-lite"/>
    </source>
</evidence>
<accession>A0A2P2J0G3</accession>
<organism evidence="2">
    <name type="scientific">Rhizophora mucronata</name>
    <name type="common">Asiatic mangrove</name>
    <dbReference type="NCBI Taxonomy" id="61149"/>
    <lineage>
        <taxon>Eukaryota</taxon>
        <taxon>Viridiplantae</taxon>
        <taxon>Streptophyta</taxon>
        <taxon>Embryophyta</taxon>
        <taxon>Tracheophyta</taxon>
        <taxon>Spermatophyta</taxon>
        <taxon>Magnoliopsida</taxon>
        <taxon>eudicotyledons</taxon>
        <taxon>Gunneridae</taxon>
        <taxon>Pentapetalae</taxon>
        <taxon>rosids</taxon>
        <taxon>fabids</taxon>
        <taxon>Malpighiales</taxon>
        <taxon>Rhizophoraceae</taxon>
        <taxon>Rhizophora</taxon>
    </lineage>
</organism>
<name>A0A2P2J0G3_RHIMU</name>
<feature type="compositionally biased region" description="Basic and acidic residues" evidence="1">
    <location>
        <begin position="86"/>
        <end position="96"/>
    </location>
</feature>
<feature type="compositionally biased region" description="Polar residues" evidence="1">
    <location>
        <begin position="70"/>
        <end position="83"/>
    </location>
</feature>
<dbReference type="EMBL" id="GGEC01006486">
    <property type="protein sequence ID" value="MBW86969.1"/>
    <property type="molecule type" value="Transcribed_RNA"/>
</dbReference>
<proteinExistence type="predicted"/>
<dbReference type="AlphaFoldDB" id="A0A2P2J0G3"/>
<reference evidence="2" key="1">
    <citation type="submission" date="2018-02" db="EMBL/GenBank/DDBJ databases">
        <title>Rhizophora mucronata_Transcriptome.</title>
        <authorList>
            <person name="Meera S.P."/>
            <person name="Sreeshan A."/>
            <person name="Augustine A."/>
        </authorList>
    </citation>
    <scope>NUCLEOTIDE SEQUENCE</scope>
    <source>
        <tissue evidence="2">Leaf</tissue>
    </source>
</reference>